<gene>
    <name evidence="7" type="ORF">ABMA28_012005</name>
</gene>
<dbReference type="GO" id="GO:0005856">
    <property type="term" value="C:cytoskeleton"/>
    <property type="evidence" value="ECO:0007669"/>
    <property type="project" value="UniProtKB-SubCell"/>
</dbReference>
<name>A0ABD0TL93_LOXSC</name>
<evidence type="ECO:0000313" key="8">
    <source>
        <dbReference type="Proteomes" id="UP001549921"/>
    </source>
</evidence>
<dbReference type="PROSITE" id="PS50096">
    <property type="entry name" value="IQ"/>
    <property type="match status" value="1"/>
</dbReference>
<dbReference type="PANTHER" id="PTHR14871:SF1">
    <property type="entry name" value="DYNEIN REGULATORY COMPLEX PROTEIN 9"/>
    <property type="match status" value="1"/>
</dbReference>
<reference evidence="7 8" key="1">
    <citation type="submission" date="2024-06" db="EMBL/GenBank/DDBJ databases">
        <title>A chromosome-level genome assembly of beet webworm, Loxostege sticticalis.</title>
        <authorList>
            <person name="Zhang Y."/>
        </authorList>
    </citation>
    <scope>NUCLEOTIDE SEQUENCE [LARGE SCALE GENOMIC DNA]</scope>
    <source>
        <strain evidence="7">AQ028</strain>
        <tissue evidence="7">Male pupae</tissue>
    </source>
</reference>
<sequence length="300" mass="35629">MDALLFALALEVVLLQMRILESTTELRLRLHLNTKGEKAQRGKLVRDRHTVKDVIRRTLVEVVENGEWRTLQEAVQTLQENASYSVNVLLDHERLRFSRSSIINEIKTKRKQWAVDLRHADQKIAVVRDRIKNEQQNANARLCYVEKWLFARAESLDMQLEAPRAPAPRTDHERRVHDELVKAYELQIKEREDLLEYWRQRYVDDTAKMDERLAKKREELKVALARRQELQKLYDLHAGEMRAWLTFKSERAARLAREERRATAAKRLQAWWRGVMVRRALGSFRYLKTIKKSPSKSKKK</sequence>
<keyword evidence="3" id="KW-0963">Cytoplasm</keyword>
<dbReference type="PANTHER" id="PTHR14871">
    <property type="entry name" value="DYNEIN REGULATORY COMPLEX PROTEIN 9"/>
    <property type="match status" value="1"/>
</dbReference>
<keyword evidence="6" id="KW-0732">Signal</keyword>
<dbReference type="InterPro" id="IPR042618">
    <property type="entry name" value="IQCG"/>
</dbReference>
<dbReference type="GO" id="GO:0042995">
    <property type="term" value="C:cell projection"/>
    <property type="evidence" value="ECO:0007669"/>
    <property type="project" value="UniProtKB-SubCell"/>
</dbReference>
<dbReference type="CDD" id="cd23766">
    <property type="entry name" value="IQCG"/>
    <property type="match status" value="1"/>
</dbReference>
<evidence type="ECO:0000256" key="6">
    <source>
        <dbReference type="SAM" id="SignalP"/>
    </source>
</evidence>
<evidence type="ECO:0000256" key="4">
    <source>
        <dbReference type="ARBA" id="ARBA00023212"/>
    </source>
</evidence>
<proteinExistence type="predicted"/>
<dbReference type="EMBL" id="JBEDNZ010000003">
    <property type="protein sequence ID" value="KAL0850124.1"/>
    <property type="molecule type" value="Genomic_DNA"/>
</dbReference>
<evidence type="ECO:0000256" key="5">
    <source>
        <dbReference type="ARBA" id="ARBA00023273"/>
    </source>
</evidence>
<dbReference type="AlphaFoldDB" id="A0ABD0TL93"/>
<evidence type="ECO:0000256" key="3">
    <source>
        <dbReference type="ARBA" id="ARBA00022490"/>
    </source>
</evidence>
<comment type="subcellular location">
    <subcellularLocation>
        <location evidence="2">Cell projection</location>
    </subcellularLocation>
    <subcellularLocation>
        <location evidence="1">Cytoplasm</location>
        <location evidence="1">Cytoskeleton</location>
    </subcellularLocation>
</comment>
<evidence type="ECO:0000256" key="1">
    <source>
        <dbReference type="ARBA" id="ARBA00004245"/>
    </source>
</evidence>
<evidence type="ECO:0000256" key="2">
    <source>
        <dbReference type="ARBA" id="ARBA00004316"/>
    </source>
</evidence>
<dbReference type="Proteomes" id="UP001549921">
    <property type="component" value="Unassembled WGS sequence"/>
</dbReference>
<comment type="caution">
    <text evidence="7">The sequence shown here is derived from an EMBL/GenBank/DDBJ whole genome shotgun (WGS) entry which is preliminary data.</text>
</comment>
<protein>
    <recommendedName>
        <fullName evidence="9">Dynein regulatory complex protein 9</fullName>
    </recommendedName>
</protein>
<keyword evidence="4" id="KW-0206">Cytoskeleton</keyword>
<evidence type="ECO:0000313" key="7">
    <source>
        <dbReference type="EMBL" id="KAL0850124.1"/>
    </source>
</evidence>
<accession>A0ABD0TL93</accession>
<feature type="chain" id="PRO_5044795917" description="Dynein regulatory complex protein 9" evidence="6">
    <location>
        <begin position="23"/>
        <end position="300"/>
    </location>
</feature>
<keyword evidence="5" id="KW-0966">Cell projection</keyword>
<organism evidence="7 8">
    <name type="scientific">Loxostege sticticalis</name>
    <name type="common">Beet webworm moth</name>
    <dbReference type="NCBI Taxonomy" id="481309"/>
    <lineage>
        <taxon>Eukaryota</taxon>
        <taxon>Metazoa</taxon>
        <taxon>Ecdysozoa</taxon>
        <taxon>Arthropoda</taxon>
        <taxon>Hexapoda</taxon>
        <taxon>Insecta</taxon>
        <taxon>Pterygota</taxon>
        <taxon>Neoptera</taxon>
        <taxon>Endopterygota</taxon>
        <taxon>Lepidoptera</taxon>
        <taxon>Glossata</taxon>
        <taxon>Ditrysia</taxon>
        <taxon>Pyraloidea</taxon>
        <taxon>Crambidae</taxon>
        <taxon>Pyraustinae</taxon>
        <taxon>Loxostege</taxon>
    </lineage>
</organism>
<feature type="signal peptide" evidence="6">
    <location>
        <begin position="1"/>
        <end position="22"/>
    </location>
</feature>
<evidence type="ECO:0008006" key="9">
    <source>
        <dbReference type="Google" id="ProtNLM"/>
    </source>
</evidence>